<feature type="domain" description="Methyl-accepting transducer" evidence="10">
    <location>
        <begin position="444"/>
        <end position="684"/>
    </location>
</feature>
<evidence type="ECO:0000256" key="2">
    <source>
        <dbReference type="ARBA" id="ARBA00022475"/>
    </source>
</evidence>
<evidence type="ECO:0000259" key="11">
    <source>
        <dbReference type="PROSITE" id="PS50885"/>
    </source>
</evidence>
<dbReference type="GO" id="GO:0005886">
    <property type="term" value="C:plasma membrane"/>
    <property type="evidence" value="ECO:0007669"/>
    <property type="project" value="UniProtKB-SubCell"/>
</dbReference>
<dbReference type="CDD" id="cd06225">
    <property type="entry name" value="HAMP"/>
    <property type="match status" value="1"/>
</dbReference>
<dbReference type="Pfam" id="PF00015">
    <property type="entry name" value="MCPsignal"/>
    <property type="match status" value="1"/>
</dbReference>
<protein>
    <submittedName>
        <fullName evidence="12">Chemotaxis protein</fullName>
    </submittedName>
</protein>
<organism evidence="12 13">
    <name type="scientific">Pseudomonas oryzihabitans</name>
    <dbReference type="NCBI Taxonomy" id="47885"/>
    <lineage>
        <taxon>Bacteria</taxon>
        <taxon>Pseudomonadati</taxon>
        <taxon>Pseudomonadota</taxon>
        <taxon>Gammaproteobacteria</taxon>
        <taxon>Pseudomonadales</taxon>
        <taxon>Pseudomonadaceae</taxon>
        <taxon>Pseudomonas</taxon>
    </lineage>
</organism>
<dbReference type="CDD" id="cd11386">
    <property type="entry name" value="MCP_signal"/>
    <property type="match status" value="1"/>
</dbReference>
<dbReference type="SMART" id="SM00304">
    <property type="entry name" value="HAMP"/>
    <property type="match status" value="1"/>
</dbReference>
<dbReference type="AlphaFoldDB" id="A0A178LK50"/>
<dbReference type="SMART" id="SM00283">
    <property type="entry name" value="MA"/>
    <property type="match status" value="1"/>
</dbReference>
<comment type="similarity">
    <text evidence="8">Belongs to the methyl-accepting chemotaxis (MCP) protein family.</text>
</comment>
<evidence type="ECO:0000313" key="12">
    <source>
        <dbReference type="EMBL" id="OAN31177.1"/>
    </source>
</evidence>
<dbReference type="Proteomes" id="UP000078356">
    <property type="component" value="Unassembled WGS sequence"/>
</dbReference>
<evidence type="ECO:0000256" key="8">
    <source>
        <dbReference type="ARBA" id="ARBA00029447"/>
    </source>
</evidence>
<evidence type="ECO:0000256" key="4">
    <source>
        <dbReference type="ARBA" id="ARBA00022692"/>
    </source>
</evidence>
<dbReference type="Pfam" id="PF00672">
    <property type="entry name" value="HAMP"/>
    <property type="match status" value="1"/>
</dbReference>
<evidence type="ECO:0000256" key="3">
    <source>
        <dbReference type="ARBA" id="ARBA00022481"/>
    </source>
</evidence>
<evidence type="ECO:0000256" key="5">
    <source>
        <dbReference type="ARBA" id="ARBA00022989"/>
    </source>
</evidence>
<dbReference type="PROSITE" id="PS50885">
    <property type="entry name" value="HAMP"/>
    <property type="match status" value="1"/>
</dbReference>
<sequence>MHSSTQYSKPMALTPEERAWLPWLGTNSKLVRRWAACLNRDRQSELEATFVSFANTRRDLLQTWAESIWEHLRTLKAAITDLSVEEVPALLAAKQQVIRDASEIAFIDAQGKVIISTKTSRIGSCDLHKDAVRNGLTQRFLHGPYVDPVTEALGRTSSKFHDAVTLMFYEPARCGDQQGALIVRIPNDVLGDLIQREAGHIYQDSGDNYLFMVESRFDPNLRPGIALSRSRFEDSTFSKGENLKSGVRTAFGDVRIRNHTELEIVFNDPATGQLHPGIRETIRHGENLFVDYPGYADYRHVPVVGRGITFSLPGSPDRWGMMCEADLEEVFRYRSLRYRLNLHFLVTSLCCSLLPLLACSKLNLGLVAQCAAVVTSAMAGTVLFSARVSRPLISRLRKTSQMLRTIAEGGGDLTERLPAQNERPDEISLVAQWINSLIDSLGQMVGQVVMTSSDIEQANSQLQGTSQRSLNESQRLRSSLELGMQTLGSQVKELEEAGTEVEVMRAQVRTAAQEARKQFQEVQSSSSDIQRSVQEATVTIKQVKDSASEVGRVVTVINAIANQTNLLALNAAIEAARAGESGRGFAVVADEVRQLADRTSRSTGEIADMISNMQRRTEDAVAIMDSSIEQLKSGLQLALAAAEDRQEVQQVLQQLFITIDKLTAGTLENGQRFRVMGSLAASVHQSSTAAHQSAQLTGGAVCTLERLANRFKVSA</sequence>
<reference evidence="12 13" key="1">
    <citation type="submission" date="2016-04" db="EMBL/GenBank/DDBJ databases">
        <title>Draft Genome Sequences of Staphylococcus capitis Strain H36, S. capitis Strain H65, S. cohnii Strain H62, S. hominis Strain H69, Mycobacterium iranicum Strain H39, Plantibacter sp. Strain H53, Pseudomonas oryzihabitans Strain H72, and Microbacterium sp. Strain H83, isolated from residential settings.</title>
        <authorList>
            <person name="Lymperopoulou D."/>
            <person name="Adams R.I."/>
            <person name="Lindow S."/>
            <person name="Coil D.A."/>
            <person name="Jospin G."/>
            <person name="Eisen J.A."/>
        </authorList>
    </citation>
    <scope>NUCLEOTIDE SEQUENCE [LARGE SCALE GENOMIC DNA]</scope>
    <source>
        <strain evidence="12 13">H72</strain>
    </source>
</reference>
<feature type="domain" description="HAMP" evidence="11">
    <location>
        <begin position="390"/>
        <end position="446"/>
    </location>
</feature>
<keyword evidence="5" id="KW-1133">Transmembrane helix</keyword>
<dbReference type="EMBL" id="LWCR01000006">
    <property type="protein sequence ID" value="OAN31177.1"/>
    <property type="molecule type" value="Genomic_DNA"/>
</dbReference>
<dbReference type="PROSITE" id="PS50111">
    <property type="entry name" value="CHEMOTAXIS_TRANSDUC_2"/>
    <property type="match status" value="1"/>
</dbReference>
<dbReference type="SUPFAM" id="SSF58104">
    <property type="entry name" value="Methyl-accepting chemotaxis protein (MCP) signaling domain"/>
    <property type="match status" value="1"/>
</dbReference>
<evidence type="ECO:0000259" key="10">
    <source>
        <dbReference type="PROSITE" id="PS50111"/>
    </source>
</evidence>
<keyword evidence="4" id="KW-0812">Transmembrane</keyword>
<dbReference type="PANTHER" id="PTHR32089">
    <property type="entry name" value="METHYL-ACCEPTING CHEMOTAXIS PROTEIN MCPB"/>
    <property type="match status" value="1"/>
</dbReference>
<evidence type="ECO:0000256" key="9">
    <source>
        <dbReference type="PROSITE-ProRule" id="PRU00284"/>
    </source>
</evidence>
<comment type="subcellular location">
    <subcellularLocation>
        <location evidence="1">Cell membrane</location>
    </subcellularLocation>
</comment>
<keyword evidence="6" id="KW-0472">Membrane</keyword>
<keyword evidence="7 9" id="KW-0807">Transducer</keyword>
<name>A0A178LK50_9PSED</name>
<evidence type="ECO:0000256" key="6">
    <source>
        <dbReference type="ARBA" id="ARBA00023136"/>
    </source>
</evidence>
<comment type="caution">
    <text evidence="12">The sequence shown here is derived from an EMBL/GenBank/DDBJ whole genome shotgun (WGS) entry which is preliminary data.</text>
</comment>
<dbReference type="Gene3D" id="1.10.287.950">
    <property type="entry name" value="Methyl-accepting chemotaxis protein"/>
    <property type="match status" value="1"/>
</dbReference>
<dbReference type="PANTHER" id="PTHR32089:SF112">
    <property type="entry name" value="LYSOZYME-LIKE PROTEIN-RELATED"/>
    <property type="match status" value="1"/>
</dbReference>
<evidence type="ECO:0000256" key="1">
    <source>
        <dbReference type="ARBA" id="ARBA00004236"/>
    </source>
</evidence>
<keyword evidence="2" id="KW-1003">Cell membrane</keyword>
<evidence type="ECO:0000256" key="7">
    <source>
        <dbReference type="ARBA" id="ARBA00023224"/>
    </source>
</evidence>
<accession>A0A178LK50</accession>
<gene>
    <name evidence="12" type="ORF">A4V15_14320</name>
</gene>
<dbReference type="GO" id="GO:0006935">
    <property type="term" value="P:chemotaxis"/>
    <property type="evidence" value="ECO:0007669"/>
    <property type="project" value="UniProtKB-ARBA"/>
</dbReference>
<evidence type="ECO:0000313" key="13">
    <source>
        <dbReference type="Proteomes" id="UP000078356"/>
    </source>
</evidence>
<dbReference type="GO" id="GO:0007165">
    <property type="term" value="P:signal transduction"/>
    <property type="evidence" value="ECO:0007669"/>
    <property type="project" value="UniProtKB-KW"/>
</dbReference>
<dbReference type="OrthoDB" id="2489132at2"/>
<proteinExistence type="inferred from homology"/>
<dbReference type="InterPro" id="IPR003660">
    <property type="entry name" value="HAMP_dom"/>
</dbReference>
<dbReference type="InterPro" id="IPR004089">
    <property type="entry name" value="MCPsignal_dom"/>
</dbReference>
<keyword evidence="3" id="KW-0488">Methylation</keyword>